<keyword evidence="3" id="KW-1185">Reference proteome</keyword>
<comment type="caution">
    <text evidence="2">The sequence shown here is derived from an EMBL/GenBank/DDBJ whole genome shotgun (WGS) entry which is preliminary data.</text>
</comment>
<dbReference type="EMBL" id="QYCN01000002">
    <property type="protein sequence ID" value="RIY13914.1"/>
    <property type="molecule type" value="Genomic_DNA"/>
</dbReference>
<evidence type="ECO:0000313" key="2">
    <source>
        <dbReference type="EMBL" id="RIY13914.1"/>
    </source>
</evidence>
<name>A0A418R9H2_9BACT</name>
<evidence type="ECO:0000313" key="3">
    <source>
        <dbReference type="Proteomes" id="UP000284250"/>
    </source>
</evidence>
<dbReference type="Proteomes" id="UP000284250">
    <property type="component" value="Unassembled WGS sequence"/>
</dbReference>
<proteinExistence type="predicted"/>
<gene>
    <name evidence="2" type="ORF">D0T11_01355</name>
</gene>
<feature type="compositionally biased region" description="Basic and acidic residues" evidence="1">
    <location>
        <begin position="206"/>
        <end position="230"/>
    </location>
</feature>
<accession>A0A418R9H2</accession>
<feature type="region of interest" description="Disordered" evidence="1">
    <location>
        <begin position="175"/>
        <end position="230"/>
    </location>
</feature>
<dbReference type="AlphaFoldDB" id="A0A418R9H2"/>
<organism evidence="2 3">
    <name type="scientific">Hymenobacter rubripertinctus</name>
    <dbReference type="NCBI Taxonomy" id="2029981"/>
    <lineage>
        <taxon>Bacteria</taxon>
        <taxon>Pseudomonadati</taxon>
        <taxon>Bacteroidota</taxon>
        <taxon>Cytophagia</taxon>
        <taxon>Cytophagales</taxon>
        <taxon>Hymenobacteraceae</taxon>
        <taxon>Hymenobacter</taxon>
    </lineage>
</organism>
<reference evidence="2 3" key="1">
    <citation type="submission" date="2018-09" db="EMBL/GenBank/DDBJ databases">
        <authorList>
            <person name="Zeman M."/>
            <person name="Pardy F."/>
        </authorList>
    </citation>
    <scope>NUCLEOTIDE SEQUENCE [LARGE SCALE GENOMIC DNA]</scope>
    <source>
        <strain evidence="2 3">CCM 8852</strain>
    </source>
</reference>
<dbReference type="OrthoDB" id="875325at2"/>
<protein>
    <submittedName>
        <fullName evidence="2">Uncharacterized protein</fullName>
    </submittedName>
</protein>
<sequence>MSLGLTREVAVSAPKIFQLKRAVGERDVVKLLVAVLRAFVDSVRAQTKPDAADLMEAAEYFAQTYTHDSIKDIMLALKEARTGGTLKTYYSTLDVAAIYEIISTYFDKKALYLESAHHDRKAQGAGTEYEQVKLLGSAAPKMLDNVAQQIPQGHPNASSIRQKLSLIKARLKRGLLDPEQAEQQRTDARNATHRKPRPDWQPNPEAQKEIDKRHRAEDRRLAEKYRTRSL</sequence>
<evidence type="ECO:0000256" key="1">
    <source>
        <dbReference type="SAM" id="MobiDB-lite"/>
    </source>
</evidence>
<reference evidence="2 3" key="2">
    <citation type="submission" date="2019-01" db="EMBL/GenBank/DDBJ databases">
        <title>Hymenobacter humicola sp. nov., isolated from soils in Antarctica.</title>
        <authorList>
            <person name="Sedlacek I."/>
            <person name="Holochova P."/>
            <person name="Kralova S."/>
            <person name="Pantucek R."/>
            <person name="Stankova E."/>
            <person name="Vrbovska V."/>
            <person name="Kristofova L."/>
            <person name="Svec P."/>
            <person name="Busse H.-J."/>
        </authorList>
    </citation>
    <scope>NUCLEOTIDE SEQUENCE [LARGE SCALE GENOMIC DNA]</scope>
    <source>
        <strain evidence="2 3">CCM 8852</strain>
    </source>
</reference>